<dbReference type="RefSeq" id="WP_145262073.1">
    <property type="nucleotide sequence ID" value="NZ_CP036316.1"/>
</dbReference>
<dbReference type="Gene3D" id="2.60.120.200">
    <property type="match status" value="1"/>
</dbReference>
<keyword evidence="1" id="KW-0472">Membrane</keyword>
<dbReference type="InterPro" id="IPR012373">
    <property type="entry name" value="Ferrdict_sens_TM"/>
</dbReference>
<sequence length="537" mass="60074">MNSHPEDSQFLQLLSDYCAGSISEVDAATLAEKLKLSRSARRQFIQFMDMHGTLIWETSGGGDLDQFVAGAGVAQPERKNSITSDSHQRKTSGLLRLTQAWVISLLAVFVLMISGGLYWALKSKPGGEDASVQYLAMIVDEAEAEFTADRETDFNELNAGTYELTTGAIHLRFVNGAELLIDAPAKFDLIDSLRCRLYYGNLRAIVPPSAHLFTVSANEFDFEDIGTEFGLHVERESGVGSLHVFDGQVNVRRSGSNELLADVLGGESVECRGGKSTPVERDPSDSFPIPGDVGYRRWNAESRSLLADPDLIAFFPFRQSSEHPDVLMNACNEDGRESPVSHAQIVGARWVGGRWPGKQALLFDRVADYAELEVDGEFQELSLAAWVLIDRVDQTRQAIFNSNGWERGDVHLQVNRLSYPYATVCETRKEGLHDNYWNKTQVPMRNWFHLAATISLPDQMSYIYTNGKLTGKYPLYEDGEIRPGTCRIGNWLKTVDFAPIRKLNGRIDELAIWKRALTSNEIQSELRRGQPDMLWPQ</sequence>
<reference evidence="2 3" key="1">
    <citation type="submission" date="2019-02" db="EMBL/GenBank/DDBJ databases">
        <title>Deep-cultivation of Planctomycetes and their phenomic and genomic characterization uncovers novel biology.</title>
        <authorList>
            <person name="Wiegand S."/>
            <person name="Jogler M."/>
            <person name="Boedeker C."/>
            <person name="Pinto D."/>
            <person name="Vollmers J."/>
            <person name="Rivas-Marin E."/>
            <person name="Kohn T."/>
            <person name="Peeters S.H."/>
            <person name="Heuer A."/>
            <person name="Rast P."/>
            <person name="Oberbeckmann S."/>
            <person name="Bunk B."/>
            <person name="Jeske O."/>
            <person name="Meyerdierks A."/>
            <person name="Storesund J.E."/>
            <person name="Kallscheuer N."/>
            <person name="Luecker S."/>
            <person name="Lage O.M."/>
            <person name="Pohl T."/>
            <person name="Merkel B.J."/>
            <person name="Hornburger P."/>
            <person name="Mueller R.-W."/>
            <person name="Bruemmer F."/>
            <person name="Labrenz M."/>
            <person name="Spormann A.M."/>
            <person name="Op den Camp H."/>
            <person name="Overmann J."/>
            <person name="Amann R."/>
            <person name="Jetten M.S.M."/>
            <person name="Mascher T."/>
            <person name="Medema M.H."/>
            <person name="Devos D.P."/>
            <person name="Kaster A.-K."/>
            <person name="Ovreas L."/>
            <person name="Rohde M."/>
            <person name="Galperin M.Y."/>
            <person name="Jogler C."/>
        </authorList>
    </citation>
    <scope>NUCLEOTIDE SEQUENCE [LARGE SCALE GENOMIC DNA]</scope>
    <source>
        <strain evidence="2 3">V22</strain>
    </source>
</reference>
<dbReference type="SUPFAM" id="SSF49899">
    <property type="entry name" value="Concanavalin A-like lectins/glucanases"/>
    <property type="match status" value="1"/>
</dbReference>
<dbReference type="Pfam" id="PF13385">
    <property type="entry name" value="Laminin_G_3"/>
    <property type="match status" value="1"/>
</dbReference>
<dbReference type="PANTHER" id="PTHR30273:SF2">
    <property type="entry name" value="PROTEIN FECR"/>
    <property type="match status" value="1"/>
</dbReference>
<dbReference type="PANTHER" id="PTHR30273">
    <property type="entry name" value="PERIPLASMIC SIGNAL SENSOR AND SIGMA FACTOR ACTIVATOR FECR-RELATED"/>
    <property type="match status" value="1"/>
</dbReference>
<evidence type="ECO:0000313" key="2">
    <source>
        <dbReference type="EMBL" id="QDT64693.1"/>
    </source>
</evidence>
<name>A0A517T8K3_9PLAN</name>
<protein>
    <submittedName>
        <fullName evidence="2">FecR protein</fullName>
    </submittedName>
</protein>
<dbReference type="KEGG" id="chya:V22_19340"/>
<evidence type="ECO:0000256" key="1">
    <source>
        <dbReference type="SAM" id="Phobius"/>
    </source>
</evidence>
<keyword evidence="3" id="KW-1185">Reference proteome</keyword>
<evidence type="ECO:0000313" key="3">
    <source>
        <dbReference type="Proteomes" id="UP000319976"/>
    </source>
</evidence>
<dbReference type="EMBL" id="CP036316">
    <property type="protein sequence ID" value="QDT64693.1"/>
    <property type="molecule type" value="Genomic_DNA"/>
</dbReference>
<gene>
    <name evidence="2" type="ORF">V22_19340</name>
</gene>
<dbReference type="GO" id="GO:0016989">
    <property type="term" value="F:sigma factor antagonist activity"/>
    <property type="evidence" value="ECO:0007669"/>
    <property type="project" value="TreeGrafter"/>
</dbReference>
<feature type="transmembrane region" description="Helical" evidence="1">
    <location>
        <begin position="100"/>
        <end position="121"/>
    </location>
</feature>
<organism evidence="2 3">
    <name type="scientific">Calycomorphotria hydatis</name>
    <dbReference type="NCBI Taxonomy" id="2528027"/>
    <lineage>
        <taxon>Bacteria</taxon>
        <taxon>Pseudomonadati</taxon>
        <taxon>Planctomycetota</taxon>
        <taxon>Planctomycetia</taxon>
        <taxon>Planctomycetales</taxon>
        <taxon>Planctomycetaceae</taxon>
        <taxon>Calycomorphotria</taxon>
    </lineage>
</organism>
<dbReference type="InterPro" id="IPR013320">
    <property type="entry name" value="ConA-like_dom_sf"/>
</dbReference>
<accession>A0A517T8K3</accession>
<dbReference type="OrthoDB" id="258532at2"/>
<proteinExistence type="predicted"/>
<keyword evidence="1" id="KW-1133">Transmembrane helix</keyword>
<keyword evidence="1" id="KW-0812">Transmembrane</keyword>
<dbReference type="Proteomes" id="UP000319976">
    <property type="component" value="Chromosome"/>
</dbReference>
<dbReference type="AlphaFoldDB" id="A0A517T8K3"/>